<dbReference type="CDD" id="cd01109">
    <property type="entry name" value="HTH_YyaN"/>
    <property type="match status" value="1"/>
</dbReference>
<dbReference type="InterPro" id="IPR047057">
    <property type="entry name" value="MerR_fam"/>
</dbReference>
<dbReference type="Proteomes" id="UP000253061">
    <property type="component" value="Unassembled WGS sequence"/>
</dbReference>
<sequence>MMIGEVAEKTGFSVHTLRYYEKIGLLPEALRDAGGRRVYGPDVLVWLEFVERLKQIGMPIRDRVRYAELRALGDSTISERQELLRTYRDDLAKRVVSLSETLDVLDAKIATYDTVAKCNGASR</sequence>
<feature type="domain" description="HTH merR-type" evidence="2">
    <location>
        <begin position="1"/>
        <end position="69"/>
    </location>
</feature>
<dbReference type="Gene3D" id="1.10.1660.10">
    <property type="match status" value="1"/>
</dbReference>
<dbReference type="PANTHER" id="PTHR30204:SF98">
    <property type="entry name" value="HTH-TYPE TRANSCRIPTIONAL REGULATOR ADHR"/>
    <property type="match status" value="1"/>
</dbReference>
<evidence type="ECO:0000259" key="2">
    <source>
        <dbReference type="PROSITE" id="PS50937"/>
    </source>
</evidence>
<dbReference type="AlphaFoldDB" id="A0A367V7F8"/>
<dbReference type="PROSITE" id="PS50937">
    <property type="entry name" value="HTH_MERR_2"/>
    <property type="match status" value="1"/>
</dbReference>
<gene>
    <name evidence="3" type="ORF">TH6_17180</name>
</gene>
<keyword evidence="1" id="KW-0238">DNA-binding</keyword>
<dbReference type="InterPro" id="IPR000551">
    <property type="entry name" value="MerR-type_HTH_dom"/>
</dbReference>
<dbReference type="GO" id="GO:0003700">
    <property type="term" value="F:DNA-binding transcription factor activity"/>
    <property type="evidence" value="ECO:0007669"/>
    <property type="project" value="InterPro"/>
</dbReference>
<dbReference type="InterPro" id="IPR009061">
    <property type="entry name" value="DNA-bd_dom_put_sf"/>
</dbReference>
<evidence type="ECO:0000313" key="4">
    <source>
        <dbReference type="Proteomes" id="UP000253061"/>
    </source>
</evidence>
<dbReference type="GO" id="GO:0003677">
    <property type="term" value="F:DNA binding"/>
    <property type="evidence" value="ECO:0007669"/>
    <property type="project" value="UniProtKB-KW"/>
</dbReference>
<dbReference type="PRINTS" id="PR00040">
    <property type="entry name" value="HTHMERR"/>
</dbReference>
<evidence type="ECO:0000313" key="3">
    <source>
        <dbReference type="EMBL" id="RCK20210.1"/>
    </source>
</evidence>
<dbReference type="SMART" id="SM00422">
    <property type="entry name" value="HTH_MERR"/>
    <property type="match status" value="1"/>
</dbReference>
<organism evidence="3 4">
    <name type="scientific">Thalassospira profundimaris</name>
    <dbReference type="NCBI Taxonomy" id="502049"/>
    <lineage>
        <taxon>Bacteria</taxon>
        <taxon>Pseudomonadati</taxon>
        <taxon>Pseudomonadota</taxon>
        <taxon>Alphaproteobacteria</taxon>
        <taxon>Rhodospirillales</taxon>
        <taxon>Thalassospiraceae</taxon>
        <taxon>Thalassospira</taxon>
    </lineage>
</organism>
<dbReference type="SUPFAM" id="SSF46955">
    <property type="entry name" value="Putative DNA-binding domain"/>
    <property type="match status" value="1"/>
</dbReference>
<name>A0A367V7F8_9PROT</name>
<protein>
    <submittedName>
        <fullName evidence="3">MerR family transcriptional regulator</fullName>
    </submittedName>
</protein>
<dbReference type="Pfam" id="PF13411">
    <property type="entry name" value="MerR_1"/>
    <property type="match status" value="1"/>
</dbReference>
<proteinExistence type="predicted"/>
<dbReference type="RefSeq" id="WP_062953962.1">
    <property type="nucleotide sequence ID" value="NZ_JPWB01000008.1"/>
</dbReference>
<comment type="caution">
    <text evidence="3">The sequence shown here is derived from an EMBL/GenBank/DDBJ whole genome shotgun (WGS) entry which is preliminary data.</text>
</comment>
<reference evidence="3 4" key="1">
    <citation type="submission" date="2014-07" db="EMBL/GenBank/DDBJ databases">
        <title>Draft genome sequence of Thalassospira profundimaris R8-17.</title>
        <authorList>
            <person name="Lai Q."/>
            <person name="Shao Z."/>
        </authorList>
    </citation>
    <scope>NUCLEOTIDE SEQUENCE [LARGE SCALE GENOMIC DNA]</scope>
    <source>
        <strain evidence="3 4">R8-17</strain>
    </source>
</reference>
<evidence type="ECO:0000256" key="1">
    <source>
        <dbReference type="ARBA" id="ARBA00023125"/>
    </source>
</evidence>
<dbReference type="PANTHER" id="PTHR30204">
    <property type="entry name" value="REDOX-CYCLING DRUG-SENSING TRANSCRIPTIONAL ACTIVATOR SOXR"/>
    <property type="match status" value="1"/>
</dbReference>
<accession>A0A367V7F8</accession>
<dbReference type="EMBL" id="JPWB01000008">
    <property type="protein sequence ID" value="RCK20210.1"/>
    <property type="molecule type" value="Genomic_DNA"/>
</dbReference>